<evidence type="ECO:0000256" key="3">
    <source>
        <dbReference type="SAM" id="SignalP"/>
    </source>
</evidence>
<dbReference type="InterPro" id="IPR011050">
    <property type="entry name" value="Pectin_lyase_fold/virulence"/>
</dbReference>
<accession>A0A8F9TT32</accession>
<protein>
    <recommendedName>
        <fullName evidence="6">Pectate lyase</fullName>
    </recommendedName>
</protein>
<dbReference type="EMBL" id="CP080507">
    <property type="protein sequence ID" value="QYM78556.1"/>
    <property type="molecule type" value="Genomic_DNA"/>
</dbReference>
<dbReference type="PANTHER" id="PTHR42970">
    <property type="entry name" value="PECTATE LYASE C-RELATED"/>
    <property type="match status" value="1"/>
</dbReference>
<dbReference type="InterPro" id="IPR052063">
    <property type="entry name" value="Polysaccharide_Lyase_1"/>
</dbReference>
<dbReference type="Gene3D" id="2.160.20.10">
    <property type="entry name" value="Single-stranded right-handed beta-helix, Pectin lyase-like"/>
    <property type="match status" value="1"/>
</dbReference>
<dbReference type="PANTHER" id="PTHR42970:SF1">
    <property type="entry name" value="PECTATE LYASE C-RELATED"/>
    <property type="match status" value="1"/>
</dbReference>
<name>A0A8F9TT32_9BACT</name>
<gene>
    <name evidence="4" type="ORF">K0B96_14820</name>
</gene>
<feature type="chain" id="PRO_5034569364" description="Pectate lyase" evidence="3">
    <location>
        <begin position="20"/>
        <end position="442"/>
    </location>
</feature>
<proteinExistence type="predicted"/>
<evidence type="ECO:0000313" key="5">
    <source>
        <dbReference type="Proteomes" id="UP000825051"/>
    </source>
</evidence>
<evidence type="ECO:0000313" key="4">
    <source>
        <dbReference type="EMBL" id="QYM78556.1"/>
    </source>
</evidence>
<keyword evidence="3" id="KW-0732">Signal</keyword>
<dbReference type="GO" id="GO:0046872">
    <property type="term" value="F:metal ion binding"/>
    <property type="evidence" value="ECO:0007669"/>
    <property type="project" value="UniProtKB-KW"/>
</dbReference>
<dbReference type="AlphaFoldDB" id="A0A8F9TT32"/>
<dbReference type="SUPFAM" id="SSF51126">
    <property type="entry name" value="Pectin lyase-like"/>
    <property type="match status" value="1"/>
</dbReference>
<keyword evidence="5" id="KW-1185">Reference proteome</keyword>
<dbReference type="KEGG" id="ole:K0B96_14820"/>
<organism evidence="4 5">
    <name type="scientific">Horticoccus luteus</name>
    <dbReference type="NCBI Taxonomy" id="2862869"/>
    <lineage>
        <taxon>Bacteria</taxon>
        <taxon>Pseudomonadati</taxon>
        <taxon>Verrucomicrobiota</taxon>
        <taxon>Opitutia</taxon>
        <taxon>Opitutales</taxon>
        <taxon>Opitutaceae</taxon>
        <taxon>Horticoccus</taxon>
    </lineage>
</organism>
<sequence>MKTFLLFSLAAGLVLPLHAATQQPATVPGGSAMAFSGFGADTPGGRGGRVIKVTTLAHEGDGSFKAALAAEGRRIIVFEVGGVIDWQGDEVTLENGDVTIAGETAPSPGITIVRGSLTVSTHDVIVRHLHVRVGDGGDLKKAGWQPDSMTTQGPKVKNVLYDHCSSSWSIDENLSVSGPRVKNGTSSFVTIRNCIIAEALNNSTHPKGPHSKGTLIHDFTHDVAIVGNLYAHDYNRNPYLKPNTTVFMANNVIYDPGNGAIHFAWVPDEYKVISDPMLPSQMTAIANLYRMGASTHAGLKMFTCSKDAVMGTAKLYQRDSRVYGKDGELLWDGAVATERSQIVPEVTVVDQPMLEPKGFTPLPVALTEAFVLKNAGARPKDRDRVDQRIVNDYLARKGRVIDSQDEVGGYPDYAPTRRKLVVPETSAEVDAWLAAYRQEVEY</sequence>
<evidence type="ECO:0000256" key="1">
    <source>
        <dbReference type="ARBA" id="ARBA00022723"/>
    </source>
</evidence>
<keyword evidence="1" id="KW-0479">Metal-binding</keyword>
<keyword evidence="2" id="KW-0325">Glycoprotein</keyword>
<dbReference type="InterPro" id="IPR012334">
    <property type="entry name" value="Pectin_lyas_fold"/>
</dbReference>
<evidence type="ECO:0000256" key="2">
    <source>
        <dbReference type="ARBA" id="ARBA00023180"/>
    </source>
</evidence>
<dbReference type="RefSeq" id="WP_220161660.1">
    <property type="nucleotide sequence ID" value="NZ_CP080507.1"/>
</dbReference>
<reference evidence="4" key="1">
    <citation type="submission" date="2021-08" db="EMBL/GenBank/DDBJ databases">
        <title>Genome of a novel bacterium of the phylum Verrucomicrobia, Oleiharenicola sp. KSB-15.</title>
        <authorList>
            <person name="Chung J.-H."/>
            <person name="Ahn J.-H."/>
            <person name="Yoon Y."/>
            <person name="Kim D.-Y."/>
            <person name="An S.-H."/>
            <person name="Park I."/>
            <person name="Yeon J."/>
        </authorList>
    </citation>
    <scope>NUCLEOTIDE SEQUENCE</scope>
    <source>
        <strain evidence="4">KSB-15</strain>
    </source>
</reference>
<evidence type="ECO:0008006" key="6">
    <source>
        <dbReference type="Google" id="ProtNLM"/>
    </source>
</evidence>
<dbReference type="Proteomes" id="UP000825051">
    <property type="component" value="Chromosome"/>
</dbReference>
<feature type="signal peptide" evidence="3">
    <location>
        <begin position="1"/>
        <end position="19"/>
    </location>
</feature>